<dbReference type="GO" id="GO:0004691">
    <property type="term" value="F:cAMP-dependent protein kinase activity"/>
    <property type="evidence" value="ECO:0007669"/>
    <property type="project" value="TreeGrafter"/>
</dbReference>
<dbReference type="InterPro" id="IPR000222">
    <property type="entry name" value="PP2C_BS"/>
</dbReference>
<dbReference type="PANTHER" id="PTHR24353:SF127">
    <property type="entry name" value="PROTEIN PHOSPHATASE 2C AND CYCLIC NUCLEOTIDE-BINDING_KINASE DOMAIN-CONTAINING PROTEIN"/>
    <property type="match status" value="1"/>
</dbReference>
<gene>
    <name evidence="22" type="ORF">NCGR_LOCUS34827</name>
</gene>
<feature type="domain" description="Cyclic nucleotide-binding" evidence="20">
    <location>
        <begin position="950"/>
        <end position="1074"/>
    </location>
</feature>
<dbReference type="GO" id="GO:0004722">
    <property type="term" value="F:protein serine/threonine phosphatase activity"/>
    <property type="evidence" value="ECO:0007669"/>
    <property type="project" value="UniProtKB-EC"/>
</dbReference>
<keyword evidence="23" id="KW-1185">Reference proteome</keyword>
<evidence type="ECO:0000256" key="5">
    <source>
        <dbReference type="ARBA" id="ARBA00022527"/>
    </source>
</evidence>
<evidence type="ECO:0000256" key="2">
    <source>
        <dbReference type="ARBA" id="ARBA00001946"/>
    </source>
</evidence>
<evidence type="ECO:0000256" key="11">
    <source>
        <dbReference type="ARBA" id="ARBA00022840"/>
    </source>
</evidence>
<evidence type="ECO:0000256" key="9">
    <source>
        <dbReference type="ARBA" id="ARBA00022777"/>
    </source>
</evidence>
<dbReference type="SUPFAM" id="SSF81606">
    <property type="entry name" value="PP2C-like"/>
    <property type="match status" value="1"/>
</dbReference>
<comment type="cofactor">
    <cofactor evidence="1">
        <name>Mn(2+)</name>
        <dbReference type="ChEBI" id="CHEBI:29035"/>
    </cofactor>
</comment>
<feature type="region of interest" description="Disordered" evidence="18">
    <location>
        <begin position="1"/>
        <end position="104"/>
    </location>
</feature>
<evidence type="ECO:0000259" key="19">
    <source>
        <dbReference type="PROSITE" id="PS50011"/>
    </source>
</evidence>
<feature type="domain" description="Cyclic nucleotide-binding" evidence="20">
    <location>
        <begin position="824"/>
        <end position="933"/>
    </location>
</feature>
<evidence type="ECO:0000256" key="6">
    <source>
        <dbReference type="ARBA" id="ARBA00022679"/>
    </source>
</evidence>
<comment type="catalytic activity">
    <reaction evidence="15">
        <text>O-phospho-L-seryl-[protein] + H2O = L-seryl-[protein] + phosphate</text>
        <dbReference type="Rhea" id="RHEA:20629"/>
        <dbReference type="Rhea" id="RHEA-COMP:9863"/>
        <dbReference type="Rhea" id="RHEA-COMP:11604"/>
        <dbReference type="ChEBI" id="CHEBI:15377"/>
        <dbReference type="ChEBI" id="CHEBI:29999"/>
        <dbReference type="ChEBI" id="CHEBI:43474"/>
        <dbReference type="ChEBI" id="CHEBI:83421"/>
        <dbReference type="EC" id="3.1.3.16"/>
    </reaction>
</comment>
<keyword evidence="6" id="KW-0808">Transferase</keyword>
<dbReference type="InterPro" id="IPR011009">
    <property type="entry name" value="Kinase-like_dom_sf"/>
</dbReference>
<dbReference type="FunFam" id="2.60.120.10:FF:000104">
    <property type="entry name" value="Protein phosphatase 2C and cyclic nucleotide-binding/kinase domain-containing protein"/>
    <property type="match status" value="1"/>
</dbReference>
<feature type="compositionally biased region" description="Basic and acidic residues" evidence="18">
    <location>
        <begin position="29"/>
        <end position="39"/>
    </location>
</feature>
<dbReference type="SMART" id="SM00332">
    <property type="entry name" value="PP2Cc"/>
    <property type="match status" value="1"/>
</dbReference>
<evidence type="ECO:0000256" key="17">
    <source>
        <dbReference type="RuleBase" id="RU003465"/>
    </source>
</evidence>
<dbReference type="EC" id="3.1.3.16" evidence="4"/>
<evidence type="ECO:0000256" key="10">
    <source>
        <dbReference type="ARBA" id="ARBA00022801"/>
    </source>
</evidence>
<dbReference type="PROSITE" id="PS50011">
    <property type="entry name" value="PROTEIN_KINASE_DOM"/>
    <property type="match status" value="1"/>
</dbReference>
<dbReference type="SMART" id="SM00220">
    <property type="entry name" value="S_TKc"/>
    <property type="match status" value="1"/>
</dbReference>
<dbReference type="Pfam" id="PF00027">
    <property type="entry name" value="cNMP_binding"/>
    <property type="match status" value="2"/>
</dbReference>
<comment type="cofactor">
    <cofactor evidence="2">
        <name>Mg(2+)</name>
        <dbReference type="ChEBI" id="CHEBI:18420"/>
    </cofactor>
</comment>
<name>A0A811Q4T4_9POAL</name>
<dbReference type="PROSITE" id="PS51746">
    <property type="entry name" value="PPM_2"/>
    <property type="match status" value="1"/>
</dbReference>
<dbReference type="Proteomes" id="UP000604825">
    <property type="component" value="Unassembled WGS sequence"/>
</dbReference>
<dbReference type="CDD" id="cd00038">
    <property type="entry name" value="CAP_ED"/>
    <property type="match status" value="2"/>
</dbReference>
<comment type="catalytic activity">
    <reaction evidence="16">
        <text>O-phospho-L-threonyl-[protein] + H2O = L-threonyl-[protein] + phosphate</text>
        <dbReference type="Rhea" id="RHEA:47004"/>
        <dbReference type="Rhea" id="RHEA-COMP:11060"/>
        <dbReference type="Rhea" id="RHEA-COMP:11605"/>
        <dbReference type="ChEBI" id="CHEBI:15377"/>
        <dbReference type="ChEBI" id="CHEBI:30013"/>
        <dbReference type="ChEBI" id="CHEBI:43474"/>
        <dbReference type="ChEBI" id="CHEBI:61977"/>
        <dbReference type="EC" id="3.1.3.16"/>
    </reaction>
</comment>
<dbReference type="GO" id="GO:0005952">
    <property type="term" value="C:cAMP-dependent protein kinase complex"/>
    <property type="evidence" value="ECO:0007669"/>
    <property type="project" value="TreeGrafter"/>
</dbReference>
<dbReference type="Gene3D" id="3.30.200.20">
    <property type="entry name" value="Phosphorylase Kinase, domain 1"/>
    <property type="match status" value="1"/>
</dbReference>
<dbReference type="InterPro" id="IPR000595">
    <property type="entry name" value="cNMP-bd_dom"/>
</dbReference>
<evidence type="ECO:0000256" key="13">
    <source>
        <dbReference type="ARBA" id="ARBA00022912"/>
    </source>
</evidence>
<dbReference type="Gene3D" id="1.10.510.10">
    <property type="entry name" value="Transferase(Phosphotransferase) domain 1"/>
    <property type="match status" value="1"/>
</dbReference>
<dbReference type="PRINTS" id="PR00103">
    <property type="entry name" value="CAMPKINASE"/>
</dbReference>
<organism evidence="22 23">
    <name type="scientific">Miscanthus lutarioriparius</name>
    <dbReference type="NCBI Taxonomy" id="422564"/>
    <lineage>
        <taxon>Eukaryota</taxon>
        <taxon>Viridiplantae</taxon>
        <taxon>Streptophyta</taxon>
        <taxon>Embryophyta</taxon>
        <taxon>Tracheophyta</taxon>
        <taxon>Spermatophyta</taxon>
        <taxon>Magnoliopsida</taxon>
        <taxon>Liliopsida</taxon>
        <taxon>Poales</taxon>
        <taxon>Poaceae</taxon>
        <taxon>PACMAD clade</taxon>
        <taxon>Panicoideae</taxon>
        <taxon>Andropogonodae</taxon>
        <taxon>Andropogoneae</taxon>
        <taxon>Saccharinae</taxon>
        <taxon>Miscanthus</taxon>
    </lineage>
</organism>
<dbReference type="Pfam" id="PF00069">
    <property type="entry name" value="Pkinase"/>
    <property type="match status" value="1"/>
</dbReference>
<evidence type="ECO:0000256" key="14">
    <source>
        <dbReference type="ARBA" id="ARBA00023211"/>
    </source>
</evidence>
<keyword evidence="8" id="KW-0547">Nucleotide-binding</keyword>
<feature type="compositionally biased region" description="Basic and acidic residues" evidence="18">
    <location>
        <begin position="94"/>
        <end position="104"/>
    </location>
</feature>
<keyword evidence="11" id="KW-0067">ATP-binding</keyword>
<dbReference type="Gene3D" id="2.60.120.10">
    <property type="entry name" value="Jelly Rolls"/>
    <property type="match status" value="2"/>
</dbReference>
<feature type="domain" description="Protein kinase" evidence="19">
    <location>
        <begin position="1089"/>
        <end position="1364"/>
    </location>
</feature>
<comment type="caution">
    <text evidence="22">The sequence shown here is derived from an EMBL/GenBank/DDBJ whole genome shotgun (WGS) entry which is preliminary data.</text>
</comment>
<dbReference type="InterPro" id="IPR036457">
    <property type="entry name" value="PPM-type-like_dom_sf"/>
</dbReference>
<dbReference type="Pfam" id="PF00481">
    <property type="entry name" value="PP2C"/>
    <property type="match status" value="1"/>
</dbReference>
<evidence type="ECO:0000256" key="16">
    <source>
        <dbReference type="ARBA" id="ARBA00048336"/>
    </source>
</evidence>
<feature type="domain" description="PPM-type phosphatase" evidence="21">
    <location>
        <begin position="443"/>
        <end position="733"/>
    </location>
</feature>
<evidence type="ECO:0000256" key="3">
    <source>
        <dbReference type="ARBA" id="ARBA00006702"/>
    </source>
</evidence>
<keyword evidence="12" id="KW-0460">Magnesium</keyword>
<keyword evidence="10 17" id="KW-0378">Hydrolase</keyword>
<proteinExistence type="inferred from homology"/>
<feature type="compositionally biased region" description="Basic and acidic residues" evidence="18">
    <location>
        <begin position="1"/>
        <end position="16"/>
    </location>
</feature>
<evidence type="ECO:0000256" key="12">
    <source>
        <dbReference type="ARBA" id="ARBA00022842"/>
    </source>
</evidence>
<keyword evidence="9" id="KW-0418">Kinase</keyword>
<evidence type="ECO:0000259" key="21">
    <source>
        <dbReference type="PROSITE" id="PS51746"/>
    </source>
</evidence>
<dbReference type="InterPro" id="IPR001932">
    <property type="entry name" value="PPM-type_phosphatase-like_dom"/>
</dbReference>
<evidence type="ECO:0000256" key="18">
    <source>
        <dbReference type="SAM" id="MobiDB-lite"/>
    </source>
</evidence>
<feature type="region of interest" description="Disordered" evidence="18">
    <location>
        <begin position="363"/>
        <end position="401"/>
    </location>
</feature>
<sequence length="1421" mass="158998">MSRLEMKALMETRAMEPPHASETWTRSRPAGDEAAHVGAEDEGDASYRRQGRGPLARRGERTRTRLAARDEEEGTVAHVGETTPDDGEAGWIETRPRTPDRDRRMARVASVAIDEEEGKGGERGRHGGLKKRGMAAVDDRDWKNRDQASNLLVYFKSFDFAFYLHLMLTTLTATNALSLALQRKDQDIVNAIGCVKSTRLHLNNLRRDGWDKLLDEVNEFCDMHEIDRVEMEDAYVDPRQPRKKLGITYKHHYEVDCFNDVIDWLVQELDSRFSETSSQLLVCSAAFDPRDRFHAFDMETLMSLAKLYPDEFSTNDLRDLSHYLCLYIADVREDARFSNINTIASKCCSQLKCSLCSNGCLGQAPDSPRESRGKSSLGRGKADSTNSDDSSDDLGEDDDAFNHMNATRESTVGISRLSRVSSQFLPPDGSRKIQVPLGNYDMRYSFLSQRGYYPESLDKANQDSYCIHTPFGPSPDDHFFGVFDGHGEYGAQCSQFVKRRLCENLLRDNRFRTDAVLALHSAFVATNSQLHADNLDDFMSGTTAVTILVRGKTMYVANTGDSRAVIAEIRGDDIVAVDLSIDQTPYRFDEFERVKECGARVLTLDQIEGLKNPDVQCWGTEESDDGDPPRLWVQNGMYPGTAFTRSIGDSVAESIGVIADPEIFVLDLNSNNPFFVLASDGVFEFLSSQTVVDMISKYKDPRDACAEIVAESYRLWLQYETRTDDITIIVVHINGLTDEFTQTVTKVTLQPSQQVVGLAGSESPLIVSSNTNNQRSRHDLSRARLRALESSLENGQLWVPPSPSHRKTWEEQAHIERVLHDHFLFRKLTDSQCHVLLDCMQRVEVKSGDIVVQQGGEGDCFYVVGSGEYEVLAIQEENGKEITTVLHRYTADKLSSFGELALMHNKPLQASVRAVTSGTLWALKREDFRGILMSEFSNIPSLKLLRSVELFTRFTVLQLSQLAGSLVEVSFADGQKIVDKNDDVSSLYVIQRGRVRLILATGQMTSDTWDLISAQTKQAQSSQENGNYVVEIDEGGHFGEWSLIGETIAFTAIAVGDVTCSTITKEKFDSIVGPLPKLPQADSKIKESLVTEENLADGDFPFRRVTLSDLEWKMCIYAADCSEIGLVQVRGSDKIRSLKRFYIKRVQDLHKEVQVFEEKDLMKSLSKSTCVPEVLSTCADQSYLAILLNCCLCCSLASILHTPLNESSAKFFAASVVAALEELHQKSIIYRGVSADILMLDRLGHLQLVDFRFAKKLEGQRTYTICGIADSLAPEIVLGRGHGFAADWWALGVLIYFMLQSEMPFGSWRESELEPITKIAKGHLVMPVSFSAEVVDLITKLLVVDENTRLGTSGVEAVKKHPWFDGIDWERIASGTCAVPEEITERVNSCIETLNEDLSASHSVPIKDPDDLTAPEWIQDW</sequence>
<evidence type="ECO:0000313" key="22">
    <source>
        <dbReference type="EMBL" id="CAD6251061.1"/>
    </source>
</evidence>
<keyword evidence="14" id="KW-0464">Manganese</keyword>
<dbReference type="CDD" id="cd00143">
    <property type="entry name" value="PP2Cc"/>
    <property type="match status" value="1"/>
</dbReference>
<dbReference type="SUPFAM" id="SSF56112">
    <property type="entry name" value="Protein kinase-like (PK-like)"/>
    <property type="match status" value="1"/>
</dbReference>
<reference evidence="22" key="1">
    <citation type="submission" date="2020-10" db="EMBL/GenBank/DDBJ databases">
        <authorList>
            <person name="Han B."/>
            <person name="Lu T."/>
            <person name="Zhao Q."/>
            <person name="Huang X."/>
            <person name="Zhao Y."/>
        </authorList>
    </citation>
    <scope>NUCLEOTIDE SEQUENCE</scope>
</reference>
<dbReference type="InterPro" id="IPR000719">
    <property type="entry name" value="Prot_kinase_dom"/>
</dbReference>
<dbReference type="InterPro" id="IPR018490">
    <property type="entry name" value="cNMP-bd_dom_sf"/>
</dbReference>
<dbReference type="PROSITE" id="PS01032">
    <property type="entry name" value="PPM_1"/>
    <property type="match status" value="1"/>
</dbReference>
<dbReference type="OrthoDB" id="10264738at2759"/>
<evidence type="ECO:0000256" key="15">
    <source>
        <dbReference type="ARBA" id="ARBA00047761"/>
    </source>
</evidence>
<evidence type="ECO:0000256" key="4">
    <source>
        <dbReference type="ARBA" id="ARBA00013081"/>
    </source>
</evidence>
<protein>
    <recommendedName>
        <fullName evidence="4">protein-serine/threonine phosphatase</fullName>
        <ecNumber evidence="4">3.1.3.16</ecNumber>
    </recommendedName>
</protein>
<evidence type="ECO:0000259" key="20">
    <source>
        <dbReference type="PROSITE" id="PS50042"/>
    </source>
</evidence>
<dbReference type="SUPFAM" id="SSF51206">
    <property type="entry name" value="cAMP-binding domain-like"/>
    <property type="match status" value="2"/>
</dbReference>
<dbReference type="Gene3D" id="3.60.40.10">
    <property type="entry name" value="PPM-type phosphatase domain"/>
    <property type="match status" value="1"/>
</dbReference>
<evidence type="ECO:0000313" key="23">
    <source>
        <dbReference type="Proteomes" id="UP000604825"/>
    </source>
</evidence>
<dbReference type="EMBL" id="CAJGYO010000008">
    <property type="protein sequence ID" value="CAD6251061.1"/>
    <property type="molecule type" value="Genomic_DNA"/>
</dbReference>
<feature type="compositionally biased region" description="Acidic residues" evidence="18">
    <location>
        <begin position="389"/>
        <end position="399"/>
    </location>
</feature>
<dbReference type="InterPro" id="IPR014710">
    <property type="entry name" value="RmlC-like_jellyroll"/>
</dbReference>
<dbReference type="FunFam" id="3.60.40.10:FF:000007">
    <property type="entry name" value="Phosphatase 2C and cyclic nucleotide-binding/kinase domain-containing protein"/>
    <property type="match status" value="1"/>
</dbReference>
<comment type="similarity">
    <text evidence="3 17">Belongs to the PP2C family.</text>
</comment>
<keyword evidence="13 17" id="KW-0904">Protein phosphatase</keyword>
<feature type="compositionally biased region" description="Basic and acidic residues" evidence="18">
    <location>
        <begin position="57"/>
        <end position="69"/>
    </location>
</feature>
<dbReference type="GO" id="GO:0046872">
    <property type="term" value="F:metal ion binding"/>
    <property type="evidence" value="ECO:0007669"/>
    <property type="project" value="UniProtKB-KW"/>
</dbReference>
<evidence type="ECO:0000256" key="1">
    <source>
        <dbReference type="ARBA" id="ARBA00001936"/>
    </source>
</evidence>
<dbReference type="SMART" id="SM00100">
    <property type="entry name" value="cNMP"/>
    <property type="match status" value="2"/>
</dbReference>
<dbReference type="PROSITE" id="PS50042">
    <property type="entry name" value="CNMP_BINDING_3"/>
    <property type="match status" value="2"/>
</dbReference>
<dbReference type="FunFam" id="2.60.120.10:FF:000048">
    <property type="entry name" value="Protein phosphatase 2C and cyclic nucleotide-binding/kinase domain-containing protein"/>
    <property type="match status" value="1"/>
</dbReference>
<dbReference type="GO" id="GO:0005524">
    <property type="term" value="F:ATP binding"/>
    <property type="evidence" value="ECO:0007669"/>
    <property type="project" value="UniProtKB-KW"/>
</dbReference>
<keyword evidence="7" id="KW-0479">Metal-binding</keyword>
<accession>A0A811Q4T4</accession>
<evidence type="ECO:0000256" key="8">
    <source>
        <dbReference type="ARBA" id="ARBA00022741"/>
    </source>
</evidence>
<keyword evidence="5" id="KW-0723">Serine/threonine-protein kinase</keyword>
<evidence type="ECO:0000256" key="7">
    <source>
        <dbReference type="ARBA" id="ARBA00022723"/>
    </source>
</evidence>
<dbReference type="PANTHER" id="PTHR24353">
    <property type="entry name" value="CYCLIC NUCLEOTIDE-DEPENDENT PROTEIN KINASE"/>
    <property type="match status" value="1"/>
</dbReference>